<accession>A0A372JT65</accession>
<gene>
    <name evidence="3" type="ORF">DZF91_02865</name>
</gene>
<keyword evidence="4" id="KW-1185">Reference proteome</keyword>
<comment type="caution">
    <text evidence="3">The sequence shown here is derived from an EMBL/GenBank/DDBJ whole genome shotgun (WGS) entry which is preliminary data.</text>
</comment>
<dbReference type="EMBL" id="QURH01000050">
    <property type="protein sequence ID" value="RFU43149.1"/>
    <property type="molecule type" value="Genomic_DNA"/>
</dbReference>
<keyword evidence="2" id="KW-0472">Membrane</keyword>
<sequence length="291" mass="30220">GGRPRAGLPRPPRRTGGASGGEAMSHLKASALVGGVVLLLGGAATGMWWLGRDDSPGPSSVTFRLQSPTPTATPPSDPFAGSPAAAYEDGEAGLAMPAAKATSDLTRTEVEAAYARIKRILVAADLTPATVYLGDTRPLEGALDPGQAKGLASRRAWMNAFAPGSVVAATPVVKVHGTVTPSPSKDGMSVKTDHNFVYAVHPPKRPDRVQRVVVRRTVTFTVTRRDGEVGVWVSRIGRSAAPVPCSSRGDWIRPTFPGDPGGGDSTGRLEDPYDLSRPPNFDGGCGHVTGT</sequence>
<evidence type="ECO:0000256" key="2">
    <source>
        <dbReference type="SAM" id="Phobius"/>
    </source>
</evidence>
<dbReference type="Proteomes" id="UP000261811">
    <property type="component" value="Unassembled WGS sequence"/>
</dbReference>
<keyword evidence="2" id="KW-0812">Transmembrane</keyword>
<name>A0A372JT65_9ACTN</name>
<dbReference type="RefSeq" id="WP_199486361.1">
    <property type="nucleotide sequence ID" value="NZ_QURH01000050.1"/>
</dbReference>
<organism evidence="3 4">
    <name type="scientific">Actinomadura logoneensis</name>
    <dbReference type="NCBI Taxonomy" id="2293572"/>
    <lineage>
        <taxon>Bacteria</taxon>
        <taxon>Bacillati</taxon>
        <taxon>Actinomycetota</taxon>
        <taxon>Actinomycetes</taxon>
        <taxon>Streptosporangiales</taxon>
        <taxon>Thermomonosporaceae</taxon>
        <taxon>Actinomadura</taxon>
    </lineage>
</organism>
<feature type="region of interest" description="Disordered" evidence="1">
    <location>
        <begin position="57"/>
        <end position="83"/>
    </location>
</feature>
<feature type="region of interest" description="Disordered" evidence="1">
    <location>
        <begin position="249"/>
        <end position="291"/>
    </location>
</feature>
<feature type="transmembrane region" description="Helical" evidence="2">
    <location>
        <begin position="29"/>
        <end position="50"/>
    </location>
</feature>
<feature type="region of interest" description="Disordered" evidence="1">
    <location>
        <begin position="1"/>
        <end position="22"/>
    </location>
</feature>
<reference evidence="3 4" key="1">
    <citation type="submission" date="2018-08" db="EMBL/GenBank/DDBJ databases">
        <title>Actinomadura jelena sp. nov., a novel Actinomycete isolated from soil in Chad.</title>
        <authorList>
            <person name="Shi L."/>
        </authorList>
    </citation>
    <scope>NUCLEOTIDE SEQUENCE [LARGE SCALE GENOMIC DNA]</scope>
    <source>
        <strain evidence="3 4">NEAU-G17</strain>
    </source>
</reference>
<feature type="non-terminal residue" evidence="3">
    <location>
        <position position="1"/>
    </location>
</feature>
<protein>
    <submittedName>
        <fullName evidence="3">Uncharacterized protein</fullName>
    </submittedName>
</protein>
<evidence type="ECO:0000256" key="1">
    <source>
        <dbReference type="SAM" id="MobiDB-lite"/>
    </source>
</evidence>
<feature type="compositionally biased region" description="Polar residues" evidence="1">
    <location>
        <begin position="57"/>
        <end position="67"/>
    </location>
</feature>
<evidence type="ECO:0000313" key="4">
    <source>
        <dbReference type="Proteomes" id="UP000261811"/>
    </source>
</evidence>
<proteinExistence type="predicted"/>
<dbReference type="AlphaFoldDB" id="A0A372JT65"/>
<keyword evidence="2" id="KW-1133">Transmembrane helix</keyword>
<evidence type="ECO:0000313" key="3">
    <source>
        <dbReference type="EMBL" id="RFU43149.1"/>
    </source>
</evidence>